<sequence length="38" mass="4402">MNLIKHLLNHCCSLMFIVALPQCKQPRILRIETPDGRV</sequence>
<accession>A0A0A9H6E1</accession>
<evidence type="ECO:0000256" key="1">
    <source>
        <dbReference type="SAM" id="SignalP"/>
    </source>
</evidence>
<reference evidence="2" key="2">
    <citation type="journal article" date="2015" name="Data Brief">
        <title>Shoot transcriptome of the giant reed, Arundo donax.</title>
        <authorList>
            <person name="Barrero R.A."/>
            <person name="Guerrero F.D."/>
            <person name="Moolhuijzen P."/>
            <person name="Goolsby J.A."/>
            <person name="Tidwell J."/>
            <person name="Bellgard S.E."/>
            <person name="Bellgard M.I."/>
        </authorList>
    </citation>
    <scope>NUCLEOTIDE SEQUENCE</scope>
    <source>
        <tissue evidence="2">Shoot tissue taken approximately 20 cm above the soil surface</tissue>
    </source>
</reference>
<protein>
    <submittedName>
        <fullName evidence="2">Uncharacterized protein</fullName>
    </submittedName>
</protein>
<organism evidence="2">
    <name type="scientific">Arundo donax</name>
    <name type="common">Giant reed</name>
    <name type="synonym">Donax arundinaceus</name>
    <dbReference type="NCBI Taxonomy" id="35708"/>
    <lineage>
        <taxon>Eukaryota</taxon>
        <taxon>Viridiplantae</taxon>
        <taxon>Streptophyta</taxon>
        <taxon>Embryophyta</taxon>
        <taxon>Tracheophyta</taxon>
        <taxon>Spermatophyta</taxon>
        <taxon>Magnoliopsida</taxon>
        <taxon>Liliopsida</taxon>
        <taxon>Poales</taxon>
        <taxon>Poaceae</taxon>
        <taxon>PACMAD clade</taxon>
        <taxon>Arundinoideae</taxon>
        <taxon>Arundineae</taxon>
        <taxon>Arundo</taxon>
    </lineage>
</organism>
<evidence type="ECO:0000313" key="2">
    <source>
        <dbReference type="EMBL" id="JAE32312.1"/>
    </source>
</evidence>
<name>A0A0A9H6E1_ARUDO</name>
<dbReference type="EMBL" id="GBRH01165584">
    <property type="protein sequence ID" value="JAE32312.1"/>
    <property type="molecule type" value="Transcribed_RNA"/>
</dbReference>
<feature type="chain" id="PRO_5002046517" evidence="1">
    <location>
        <begin position="20"/>
        <end position="38"/>
    </location>
</feature>
<dbReference type="AlphaFoldDB" id="A0A0A9H6E1"/>
<reference evidence="2" key="1">
    <citation type="submission" date="2014-09" db="EMBL/GenBank/DDBJ databases">
        <authorList>
            <person name="Magalhaes I.L.F."/>
            <person name="Oliveira U."/>
            <person name="Santos F.R."/>
            <person name="Vidigal T.H.D.A."/>
            <person name="Brescovit A.D."/>
            <person name="Santos A.J."/>
        </authorList>
    </citation>
    <scope>NUCLEOTIDE SEQUENCE</scope>
    <source>
        <tissue evidence="2">Shoot tissue taken approximately 20 cm above the soil surface</tissue>
    </source>
</reference>
<feature type="signal peptide" evidence="1">
    <location>
        <begin position="1"/>
        <end position="19"/>
    </location>
</feature>
<keyword evidence="1" id="KW-0732">Signal</keyword>
<proteinExistence type="predicted"/>